<feature type="compositionally biased region" description="Polar residues" evidence="1">
    <location>
        <begin position="72"/>
        <end position="83"/>
    </location>
</feature>
<accession>A0ABU1T177</accession>
<evidence type="ECO:0000256" key="2">
    <source>
        <dbReference type="SAM" id="Phobius"/>
    </source>
</evidence>
<evidence type="ECO:0000313" key="3">
    <source>
        <dbReference type="EMBL" id="MDR6939115.1"/>
    </source>
</evidence>
<dbReference type="RefSeq" id="WP_309955514.1">
    <property type="nucleotide sequence ID" value="NZ_JAVDUJ010000001.1"/>
</dbReference>
<gene>
    <name evidence="3" type="ORF">J2S36_000658</name>
</gene>
<organism evidence="3 4">
    <name type="scientific">Arcanobacterium hippocoleae</name>
    <dbReference type="NCBI Taxonomy" id="149017"/>
    <lineage>
        <taxon>Bacteria</taxon>
        <taxon>Bacillati</taxon>
        <taxon>Actinomycetota</taxon>
        <taxon>Actinomycetes</taxon>
        <taxon>Actinomycetales</taxon>
        <taxon>Actinomycetaceae</taxon>
        <taxon>Arcanobacterium</taxon>
    </lineage>
</organism>
<keyword evidence="2" id="KW-1133">Transmembrane helix</keyword>
<feature type="transmembrane region" description="Helical" evidence="2">
    <location>
        <begin position="12"/>
        <end position="31"/>
    </location>
</feature>
<reference evidence="3 4" key="1">
    <citation type="submission" date="2023-07" db="EMBL/GenBank/DDBJ databases">
        <title>Sequencing the genomes of 1000 actinobacteria strains.</title>
        <authorList>
            <person name="Klenk H.-P."/>
        </authorList>
    </citation>
    <scope>NUCLEOTIDE SEQUENCE [LARGE SCALE GENOMIC DNA]</scope>
    <source>
        <strain evidence="3 4">DSM 15539</strain>
    </source>
</reference>
<dbReference type="Proteomes" id="UP001266099">
    <property type="component" value="Unassembled WGS sequence"/>
</dbReference>
<dbReference type="EMBL" id="JAVDUJ010000001">
    <property type="protein sequence ID" value="MDR6939115.1"/>
    <property type="molecule type" value="Genomic_DNA"/>
</dbReference>
<keyword evidence="2" id="KW-0472">Membrane</keyword>
<evidence type="ECO:0000256" key="1">
    <source>
        <dbReference type="SAM" id="MobiDB-lite"/>
    </source>
</evidence>
<comment type="caution">
    <text evidence="3">The sequence shown here is derived from an EMBL/GenBank/DDBJ whole genome shotgun (WGS) entry which is preliminary data.</text>
</comment>
<proteinExistence type="predicted"/>
<name>A0ABU1T177_9ACTO</name>
<feature type="transmembrane region" description="Helical" evidence="2">
    <location>
        <begin position="43"/>
        <end position="58"/>
    </location>
</feature>
<sequence>MRFQKKTISVIRFFLFMIGIIGLGFLIAGFWLEPNQRIETKEIGGVCCAIGVIGLYFTEQYRKESPDKSELNRNGNAESNVLE</sequence>
<protein>
    <submittedName>
        <fullName evidence="3">Uncharacterized protein</fullName>
    </submittedName>
</protein>
<keyword evidence="2" id="KW-0812">Transmembrane</keyword>
<keyword evidence="4" id="KW-1185">Reference proteome</keyword>
<evidence type="ECO:0000313" key="4">
    <source>
        <dbReference type="Proteomes" id="UP001266099"/>
    </source>
</evidence>
<feature type="region of interest" description="Disordered" evidence="1">
    <location>
        <begin position="63"/>
        <end position="83"/>
    </location>
</feature>